<feature type="domain" description="Retrotransposon gag" evidence="1">
    <location>
        <begin position="112"/>
        <end position="174"/>
    </location>
</feature>
<dbReference type="Proteomes" id="UP000288805">
    <property type="component" value="Unassembled WGS sequence"/>
</dbReference>
<protein>
    <recommendedName>
        <fullName evidence="1">Retrotransposon gag domain-containing protein</fullName>
    </recommendedName>
</protein>
<gene>
    <name evidence="2" type="ORF">CK203_031790</name>
</gene>
<name>A0A438I3C0_VITVI</name>
<sequence>MSDELASTLASIQEFMAGISRRLDQIENHCETTPPPAATVSPPMVPTTDDARLAEQEARVERDGIPMASLPAKFRMPDIERYSGIGYPKIHLRLYSTVMRAHGIDDAQLVTFFPMSLSGATQKWFASVEPLRLCTWEDVAHEFLTQFDFSADIDVSRRELEATRQRPDESISSFPRFARRLVGILFQDLRSLVQAAFSVEEAIARGLWIDATPSIDNKGKKPFGSSSRLGEVGAISYQHRRPAHHSLYRPPTVRAHFPHPQYQYQPVYV</sequence>
<dbReference type="InterPro" id="IPR005162">
    <property type="entry name" value="Retrotrans_gag_dom"/>
</dbReference>
<accession>A0A438I3C0</accession>
<organism evidence="2 3">
    <name type="scientific">Vitis vinifera</name>
    <name type="common">Grape</name>
    <dbReference type="NCBI Taxonomy" id="29760"/>
    <lineage>
        <taxon>Eukaryota</taxon>
        <taxon>Viridiplantae</taxon>
        <taxon>Streptophyta</taxon>
        <taxon>Embryophyta</taxon>
        <taxon>Tracheophyta</taxon>
        <taxon>Spermatophyta</taxon>
        <taxon>Magnoliopsida</taxon>
        <taxon>eudicotyledons</taxon>
        <taxon>Gunneridae</taxon>
        <taxon>Pentapetalae</taxon>
        <taxon>rosids</taxon>
        <taxon>Vitales</taxon>
        <taxon>Vitaceae</taxon>
        <taxon>Viteae</taxon>
        <taxon>Vitis</taxon>
    </lineage>
</organism>
<dbReference type="Pfam" id="PF03732">
    <property type="entry name" value="Retrotrans_gag"/>
    <property type="match status" value="1"/>
</dbReference>
<reference evidence="2 3" key="1">
    <citation type="journal article" date="2018" name="PLoS Genet.">
        <title>Population sequencing reveals clonal diversity and ancestral inbreeding in the grapevine cultivar Chardonnay.</title>
        <authorList>
            <person name="Roach M.J."/>
            <person name="Johnson D.L."/>
            <person name="Bohlmann J."/>
            <person name="van Vuuren H.J."/>
            <person name="Jones S.J."/>
            <person name="Pretorius I.S."/>
            <person name="Schmidt S.A."/>
            <person name="Borneman A.R."/>
        </authorList>
    </citation>
    <scope>NUCLEOTIDE SEQUENCE [LARGE SCALE GENOMIC DNA]</scope>
    <source>
        <strain evidence="3">cv. Chardonnay</strain>
        <tissue evidence="2">Leaf</tissue>
    </source>
</reference>
<proteinExistence type="predicted"/>
<evidence type="ECO:0000313" key="3">
    <source>
        <dbReference type="Proteomes" id="UP000288805"/>
    </source>
</evidence>
<dbReference type="PANTHER" id="PTHR33223:SF8">
    <property type="entry name" value="OS04G0172440 PROTEIN"/>
    <property type="match status" value="1"/>
</dbReference>
<evidence type="ECO:0000313" key="2">
    <source>
        <dbReference type="EMBL" id="RVW91213.1"/>
    </source>
</evidence>
<dbReference type="EMBL" id="QGNW01000148">
    <property type="protein sequence ID" value="RVW91213.1"/>
    <property type="molecule type" value="Genomic_DNA"/>
</dbReference>
<dbReference type="PANTHER" id="PTHR33223">
    <property type="entry name" value="CCHC-TYPE DOMAIN-CONTAINING PROTEIN"/>
    <property type="match status" value="1"/>
</dbReference>
<comment type="caution">
    <text evidence="2">The sequence shown here is derived from an EMBL/GenBank/DDBJ whole genome shotgun (WGS) entry which is preliminary data.</text>
</comment>
<dbReference type="AlphaFoldDB" id="A0A438I3C0"/>
<evidence type="ECO:0000259" key="1">
    <source>
        <dbReference type="Pfam" id="PF03732"/>
    </source>
</evidence>